<dbReference type="Pfam" id="PF00076">
    <property type="entry name" value="RRM_1"/>
    <property type="match status" value="1"/>
</dbReference>
<dbReference type="Gene3D" id="3.30.70.330">
    <property type="match status" value="1"/>
</dbReference>
<dbReference type="VEuPathDB" id="FungiDB:VP01_5204g1"/>
<dbReference type="Proteomes" id="UP000037035">
    <property type="component" value="Unassembled WGS sequence"/>
</dbReference>
<dbReference type="PROSITE" id="PS50102">
    <property type="entry name" value="RRM"/>
    <property type="match status" value="1"/>
</dbReference>
<dbReference type="InterPro" id="IPR050825">
    <property type="entry name" value="RBM42_RBP45_47-like"/>
</dbReference>
<evidence type="ECO:0000313" key="4">
    <source>
        <dbReference type="EMBL" id="KNZ49107.1"/>
    </source>
</evidence>
<comment type="caution">
    <text evidence="4">The sequence shown here is derived from an EMBL/GenBank/DDBJ whole genome shotgun (WGS) entry which is preliminary data.</text>
</comment>
<feature type="non-terminal residue" evidence="4">
    <location>
        <position position="1"/>
    </location>
</feature>
<evidence type="ECO:0000256" key="2">
    <source>
        <dbReference type="PROSITE-ProRule" id="PRU00176"/>
    </source>
</evidence>
<reference evidence="4 5" key="1">
    <citation type="submission" date="2015-08" db="EMBL/GenBank/DDBJ databases">
        <title>Next Generation Sequencing and Analysis of the Genome of Puccinia sorghi L Schw, the Causal Agent of Maize Common Rust.</title>
        <authorList>
            <person name="Rochi L."/>
            <person name="Burguener G."/>
            <person name="Darino M."/>
            <person name="Turjanski A."/>
            <person name="Kreff E."/>
            <person name="Dieguez M.J."/>
            <person name="Sacco F."/>
        </authorList>
    </citation>
    <scope>NUCLEOTIDE SEQUENCE [LARGE SCALE GENOMIC DNA]</scope>
    <source>
        <strain evidence="4 5">RO10H11247</strain>
    </source>
</reference>
<proteinExistence type="predicted"/>
<dbReference type="InterPro" id="IPR034215">
    <property type="entry name" value="RBM42_RRM"/>
</dbReference>
<protein>
    <recommendedName>
        <fullName evidence="3">RRM domain-containing protein</fullName>
    </recommendedName>
</protein>
<gene>
    <name evidence="4" type="ORF">VP01_5204g1</name>
</gene>
<dbReference type="SMART" id="SM00360">
    <property type="entry name" value="RRM"/>
    <property type="match status" value="1"/>
</dbReference>
<dbReference type="PANTHER" id="PTHR47640">
    <property type="entry name" value="TRNA SELENOCYSTEINE 1-ASSOCIATED PROTEIN 1-RELATED-RELATED"/>
    <property type="match status" value="1"/>
</dbReference>
<dbReference type="STRING" id="27349.A0A0L6ULE4"/>
<organism evidence="4 5">
    <name type="scientific">Puccinia sorghi</name>
    <dbReference type="NCBI Taxonomy" id="27349"/>
    <lineage>
        <taxon>Eukaryota</taxon>
        <taxon>Fungi</taxon>
        <taxon>Dikarya</taxon>
        <taxon>Basidiomycota</taxon>
        <taxon>Pucciniomycotina</taxon>
        <taxon>Pucciniomycetes</taxon>
        <taxon>Pucciniales</taxon>
        <taxon>Pucciniaceae</taxon>
        <taxon>Puccinia</taxon>
    </lineage>
</organism>
<dbReference type="GO" id="GO:0003729">
    <property type="term" value="F:mRNA binding"/>
    <property type="evidence" value="ECO:0007669"/>
    <property type="project" value="InterPro"/>
</dbReference>
<dbReference type="InterPro" id="IPR000504">
    <property type="entry name" value="RRM_dom"/>
</dbReference>
<accession>A0A0L6ULE4</accession>
<dbReference type="EMBL" id="LAVV01010392">
    <property type="protein sequence ID" value="KNZ49107.1"/>
    <property type="molecule type" value="Genomic_DNA"/>
</dbReference>
<dbReference type="SUPFAM" id="SSF54928">
    <property type="entry name" value="RNA-binding domain, RBD"/>
    <property type="match status" value="1"/>
</dbReference>
<evidence type="ECO:0000256" key="1">
    <source>
        <dbReference type="ARBA" id="ARBA00022884"/>
    </source>
</evidence>
<dbReference type="AlphaFoldDB" id="A0A0L6ULE4"/>
<dbReference type="InterPro" id="IPR035979">
    <property type="entry name" value="RBD_domain_sf"/>
</dbReference>
<name>A0A0L6ULE4_9BASI</name>
<sequence>ARNGILILIPMIIMIGKTGHIKNKKQFSWEMSNGNSTTTGGYNYYQSADMQTYQQATSYTGIASSAGVAHHPYYDPAAIAIANATGITPNGHQHHHHHHLGASSGAFSKSLDPAFDANVAAQQSIYTPEATAIHQQHFHNQQQQQQQQQLQQQLQPQQAYQKLNKGKARTTVIRKAGGEVWEDQTLKEWDPGFYSHDTTAHFRLFVGDLAPEVSDDGLAAAFSKWSSFVKARVVRDKVTTKSKGYGFVSYKDPEDFMKAWKEMNGKYVGSRPIKISKATTKVGVVQIGNKKARALDDHRKKKLIQGVERLRTGAGAVWRNDNRPYARR</sequence>
<feature type="domain" description="RRM" evidence="3">
    <location>
        <begin position="202"/>
        <end position="280"/>
    </location>
</feature>
<keyword evidence="1 2" id="KW-0694">RNA-binding</keyword>
<evidence type="ECO:0000313" key="5">
    <source>
        <dbReference type="Proteomes" id="UP000037035"/>
    </source>
</evidence>
<dbReference type="PANTHER" id="PTHR47640:SF11">
    <property type="entry name" value="RNA-BINDING PROTEIN 42"/>
    <property type="match status" value="1"/>
</dbReference>
<keyword evidence="5" id="KW-1185">Reference proteome</keyword>
<dbReference type="CDD" id="cd12383">
    <property type="entry name" value="RRM_RBM42"/>
    <property type="match status" value="1"/>
</dbReference>
<evidence type="ECO:0000259" key="3">
    <source>
        <dbReference type="PROSITE" id="PS50102"/>
    </source>
</evidence>
<dbReference type="OrthoDB" id="1749473at2759"/>
<dbReference type="InterPro" id="IPR012677">
    <property type="entry name" value="Nucleotide-bd_a/b_plait_sf"/>
</dbReference>